<sequence>MAYPTRWDPGSIPMIFNHLFPNSNLKDIFGRPNPKPSLKMKMTGYFPSV</sequence>
<reference evidence="1 2" key="1">
    <citation type="submission" date="2013-04" db="EMBL/GenBank/DDBJ databases">
        <authorList>
            <person name="Harkins D.M."/>
            <person name="Durkin A.S."/>
            <person name="Brinkac L.M."/>
            <person name="Haft D.H."/>
            <person name="Selengut J.D."/>
            <person name="Sanka R."/>
            <person name="DePew J."/>
            <person name="Purushe J."/>
            <person name="Hartskeerl R.A."/>
            <person name="Ahmed A."/>
            <person name="van der Linden H."/>
            <person name="Goris M.G.A."/>
            <person name="Vinetz J.M."/>
            <person name="Sutton G.G."/>
            <person name="Nierman W.C."/>
            <person name="Fouts D.E."/>
        </authorList>
    </citation>
    <scope>NUCLEOTIDE SEQUENCE [LARGE SCALE GENOMIC DNA]</scope>
    <source>
        <strain evidence="1 2">Sao Paulo</strain>
    </source>
</reference>
<dbReference type="AlphaFoldDB" id="A0A5E8HDA9"/>
<evidence type="ECO:0000313" key="1">
    <source>
        <dbReference type="EMBL" id="EOQ89431.1"/>
    </source>
</evidence>
<evidence type="ECO:0000313" key="2">
    <source>
        <dbReference type="Proteomes" id="UP000013996"/>
    </source>
</evidence>
<dbReference type="EMBL" id="AOGX02000015">
    <property type="protein sequence ID" value="EOQ89431.1"/>
    <property type="molecule type" value="Genomic_DNA"/>
</dbReference>
<proteinExistence type="predicted"/>
<protein>
    <submittedName>
        <fullName evidence="1">Uncharacterized protein</fullName>
    </submittedName>
</protein>
<comment type="caution">
    <text evidence="1">The sequence shown here is derived from an EMBL/GenBank/DDBJ whole genome shotgun (WGS) entry which is preliminary data.</text>
</comment>
<name>A0A5E8HDA9_9LEPT</name>
<gene>
    <name evidence="1" type="ORF">LEP1GSC202_0968</name>
</gene>
<dbReference type="Proteomes" id="UP000013996">
    <property type="component" value="Unassembled WGS sequence"/>
</dbReference>
<accession>A0A5E8HDA9</accession>
<organism evidence="1 2">
    <name type="scientific">Leptospira yanagawae serovar Saopaulo str. Sao Paulo = ATCC 700523</name>
    <dbReference type="NCBI Taxonomy" id="1249483"/>
    <lineage>
        <taxon>Bacteria</taxon>
        <taxon>Pseudomonadati</taxon>
        <taxon>Spirochaetota</taxon>
        <taxon>Spirochaetia</taxon>
        <taxon>Leptospirales</taxon>
        <taxon>Leptospiraceae</taxon>
        <taxon>Leptospira</taxon>
    </lineage>
</organism>